<feature type="chain" id="PRO_5040142359" description="DUF4595 domain-containing protein" evidence="2">
    <location>
        <begin position="28"/>
        <end position="344"/>
    </location>
</feature>
<evidence type="ECO:0008006" key="5">
    <source>
        <dbReference type="Google" id="ProtNLM"/>
    </source>
</evidence>
<gene>
    <name evidence="3" type="ORF">FLAPXU55_03174</name>
</gene>
<protein>
    <recommendedName>
        <fullName evidence="5">DUF4595 domain-containing protein</fullName>
    </recommendedName>
</protein>
<comment type="caution">
    <text evidence="3">The sequence shown here is derived from an EMBL/GenBank/DDBJ whole genome shotgun (WGS) entry which is preliminary data.</text>
</comment>
<organism evidence="3 4">
    <name type="scientific">Flavobacterium panici</name>
    <dbReference type="NCBI Taxonomy" id="2654843"/>
    <lineage>
        <taxon>Bacteria</taxon>
        <taxon>Pseudomonadati</taxon>
        <taxon>Bacteroidota</taxon>
        <taxon>Flavobacteriia</taxon>
        <taxon>Flavobacteriales</taxon>
        <taxon>Flavobacteriaceae</taxon>
        <taxon>Flavobacterium</taxon>
    </lineage>
</organism>
<evidence type="ECO:0000256" key="1">
    <source>
        <dbReference type="SAM" id="MobiDB-lite"/>
    </source>
</evidence>
<dbReference type="PROSITE" id="PS51257">
    <property type="entry name" value="PROKAR_LIPOPROTEIN"/>
    <property type="match status" value="1"/>
</dbReference>
<evidence type="ECO:0000313" key="3">
    <source>
        <dbReference type="EMBL" id="CAC9975461.1"/>
    </source>
</evidence>
<keyword evidence="2" id="KW-0732">Signal</keyword>
<evidence type="ECO:0000256" key="2">
    <source>
        <dbReference type="SAM" id="SignalP"/>
    </source>
</evidence>
<dbReference type="EMBL" id="CAIJDE010000048">
    <property type="protein sequence ID" value="CAC9975461.1"/>
    <property type="molecule type" value="Genomic_DNA"/>
</dbReference>
<dbReference type="AlphaFoldDB" id="A0A9N8J4I9"/>
<accession>A0A9N8J4I9</accession>
<sequence length="344" mass="39085">MKTTFKISLFSFRFLVAAFVSVLFAVACSSEPSDVETDPKEEVTTPAEPVNNPAADPLACRKKPSQIIYGLHKIDVKYNDKDQVVEFTTNMVNDRKLSDPPIKTVYTVSYNAQGKPEKVNNSTADKADGYYVLEYNTKDQLSKQSEYDAEGKLVYYTNAEYDAAGLLSKITTFKQGNDNGMHLSNIYEFNDGNLIKKTTKNLFDNDSKEYYNADYKYTYEDKEMKVKPIFDGPLGLRILANIAQSPTLQYQSVDYIAQYFQVHEASASKNMLKNIEIIAHRYGTRDTMNIDYSYEYDADGFPTFEKAVLKNITRRKSNGLFGAEIITTTPHNQTVKLSIEYKCK</sequence>
<keyword evidence="4" id="KW-1185">Reference proteome</keyword>
<evidence type="ECO:0000313" key="4">
    <source>
        <dbReference type="Proteomes" id="UP000533639"/>
    </source>
</evidence>
<name>A0A9N8J4I9_9FLAO</name>
<dbReference type="Proteomes" id="UP000533639">
    <property type="component" value="Unassembled WGS sequence"/>
</dbReference>
<feature type="signal peptide" evidence="2">
    <location>
        <begin position="1"/>
        <end position="27"/>
    </location>
</feature>
<dbReference type="RefSeq" id="WP_180859307.1">
    <property type="nucleotide sequence ID" value="NZ_CAIJDE010000048.1"/>
</dbReference>
<proteinExistence type="predicted"/>
<reference evidence="3 4" key="1">
    <citation type="submission" date="2020-06" db="EMBL/GenBank/DDBJ databases">
        <authorList>
            <person name="Criscuolo A."/>
        </authorList>
    </citation>
    <scope>NUCLEOTIDE SEQUENCE [LARGE SCALE GENOMIC DNA]</scope>
    <source>
        <strain evidence="3">PXU-55</strain>
    </source>
</reference>
<feature type="region of interest" description="Disordered" evidence="1">
    <location>
        <begin position="32"/>
        <end position="56"/>
    </location>
</feature>